<organism evidence="2 3">
    <name type="scientific">Mucilaginibacter gotjawali</name>
    <dbReference type="NCBI Taxonomy" id="1550579"/>
    <lineage>
        <taxon>Bacteria</taxon>
        <taxon>Pseudomonadati</taxon>
        <taxon>Bacteroidota</taxon>
        <taxon>Sphingobacteriia</taxon>
        <taxon>Sphingobacteriales</taxon>
        <taxon>Sphingobacteriaceae</taxon>
        <taxon>Mucilaginibacter</taxon>
    </lineage>
</organism>
<evidence type="ECO:0000313" key="3">
    <source>
        <dbReference type="Proteomes" id="UP000539265"/>
    </source>
</evidence>
<dbReference type="PANTHER" id="PTHR22916:SF3">
    <property type="entry name" value="UDP-GLCNAC:BETAGAL BETA-1,3-N-ACETYLGLUCOSAMINYLTRANSFERASE-LIKE PROTEIN 1"/>
    <property type="match status" value="1"/>
</dbReference>
<name>A0A839SFQ9_9SPHI</name>
<reference evidence="2" key="1">
    <citation type="submission" date="2020-08" db="EMBL/GenBank/DDBJ databases">
        <title>Genomic Encyclopedia of Type Strains, Phase III (KMG-III): the genomes of soil and plant-associated and newly described type strains.</title>
        <authorList>
            <person name="Whitman W."/>
        </authorList>
    </citation>
    <scope>NUCLEOTIDE SEQUENCE [LARGE SCALE GENOMIC DNA]</scope>
    <source>
        <strain evidence="2">CECT 8628</strain>
    </source>
</reference>
<dbReference type="PANTHER" id="PTHR22916">
    <property type="entry name" value="GLYCOSYLTRANSFERASE"/>
    <property type="match status" value="1"/>
</dbReference>
<evidence type="ECO:0000313" key="2">
    <source>
        <dbReference type="EMBL" id="MBB3057101.1"/>
    </source>
</evidence>
<dbReference type="InterPro" id="IPR001173">
    <property type="entry name" value="Glyco_trans_2-like"/>
</dbReference>
<dbReference type="AlphaFoldDB" id="A0A839SFQ9"/>
<dbReference type="RefSeq" id="WP_096355561.1">
    <property type="nucleotide sequence ID" value="NZ_AP017313.1"/>
</dbReference>
<accession>A0A839SFQ9</accession>
<protein>
    <submittedName>
        <fullName evidence="2">Glycosyltransferase involved in cell wall biosynthesis</fullName>
    </submittedName>
</protein>
<feature type="domain" description="Glycosyltransferase 2-like" evidence="1">
    <location>
        <begin position="4"/>
        <end position="125"/>
    </location>
</feature>
<sequence>MDVSIIIPTYNRLWSLPKTVESCRNNKCAVELIVIDDGSTDGTMDWLRQQNGIVILQQTNRGKCWAVNRGFAIAKGKYIKFLDSDDGLAVGAIDEQFAIAEGNSSDIVVSGYTLVDENGKQLSQQAWVACDDFIAQQLGECDSSHYSAYLFKKSFIEDIPHRPDFAFRDDRLFVIEAALKHPKVNVHNGCALVHTSHTKSKLQLNRGMQKAVQDYQHLNIYKNILAQLAEKGELTERRKKASVKALWPLCCWIARHDLEDSVSLFEWIKQLDPDFKIPDKGLTGFLYKSIGVNNTHRLLKIKRSF</sequence>
<dbReference type="GO" id="GO:0016758">
    <property type="term" value="F:hexosyltransferase activity"/>
    <property type="evidence" value="ECO:0007669"/>
    <property type="project" value="UniProtKB-ARBA"/>
</dbReference>
<dbReference type="OrthoDB" id="597270at2"/>
<dbReference type="SUPFAM" id="SSF53448">
    <property type="entry name" value="Nucleotide-diphospho-sugar transferases"/>
    <property type="match status" value="1"/>
</dbReference>
<dbReference type="Gene3D" id="3.90.550.10">
    <property type="entry name" value="Spore Coat Polysaccharide Biosynthesis Protein SpsA, Chain A"/>
    <property type="match status" value="1"/>
</dbReference>
<dbReference type="Proteomes" id="UP000539265">
    <property type="component" value="Unassembled WGS sequence"/>
</dbReference>
<dbReference type="Pfam" id="PF00535">
    <property type="entry name" value="Glycos_transf_2"/>
    <property type="match status" value="1"/>
</dbReference>
<gene>
    <name evidence="2" type="ORF">FHS11_003529</name>
</gene>
<dbReference type="InterPro" id="IPR029044">
    <property type="entry name" value="Nucleotide-diphossugar_trans"/>
</dbReference>
<keyword evidence="3" id="KW-1185">Reference proteome</keyword>
<comment type="caution">
    <text evidence="2">The sequence shown here is derived from an EMBL/GenBank/DDBJ whole genome shotgun (WGS) entry which is preliminary data.</text>
</comment>
<proteinExistence type="predicted"/>
<dbReference type="EMBL" id="JACHWX010000011">
    <property type="protein sequence ID" value="MBB3057101.1"/>
    <property type="molecule type" value="Genomic_DNA"/>
</dbReference>
<evidence type="ECO:0000259" key="1">
    <source>
        <dbReference type="Pfam" id="PF00535"/>
    </source>
</evidence>